<comment type="caution">
    <text evidence="2">The sequence shown here is derived from an EMBL/GenBank/DDBJ whole genome shotgun (WGS) entry which is preliminary data.</text>
</comment>
<dbReference type="Pfam" id="PF00563">
    <property type="entry name" value="EAL"/>
    <property type="match status" value="1"/>
</dbReference>
<dbReference type="PANTHER" id="PTHR33121:SF80">
    <property type="entry name" value="CYCLIC DI-GMP PHOSPHODIESTERASE PDEL"/>
    <property type="match status" value="1"/>
</dbReference>
<dbReference type="PANTHER" id="PTHR33121">
    <property type="entry name" value="CYCLIC DI-GMP PHOSPHODIESTERASE PDEF"/>
    <property type="match status" value="1"/>
</dbReference>
<dbReference type="AlphaFoldDB" id="R1GP98"/>
<dbReference type="SMART" id="SM00052">
    <property type="entry name" value="EAL"/>
    <property type="match status" value="1"/>
</dbReference>
<evidence type="ECO:0000259" key="1">
    <source>
        <dbReference type="PROSITE" id="PS50883"/>
    </source>
</evidence>
<dbReference type="SUPFAM" id="SSF141868">
    <property type="entry name" value="EAL domain-like"/>
    <property type="match status" value="1"/>
</dbReference>
<dbReference type="InterPro" id="IPR050706">
    <property type="entry name" value="Cyclic-di-GMP_PDE-like"/>
</dbReference>
<evidence type="ECO:0000313" key="3">
    <source>
        <dbReference type="Proteomes" id="UP000013526"/>
    </source>
</evidence>
<reference evidence="2 3" key="1">
    <citation type="journal article" date="2013" name="Genome Announc.">
        <title>Draft Genome Sequence of Aeromonas molluscorum Strain 848TT, Isolated from Bivalve Molluscs.</title>
        <authorList>
            <person name="Spataro N."/>
            <person name="Farfan M."/>
            <person name="Albarral V."/>
            <person name="Sanglas A."/>
            <person name="Loren J.G."/>
            <person name="Fuste M.C."/>
            <person name="Bosch E."/>
        </authorList>
    </citation>
    <scope>NUCLEOTIDE SEQUENCE [LARGE SCALE GENOMIC DNA]</scope>
    <source>
        <strain evidence="2 3">848</strain>
    </source>
</reference>
<accession>R1GP98</accession>
<sequence length="151" mass="17033">MLVLELTERELIVPTGITEQLFDALRELGVKIALDDFGTGNSSLRYLQKFHIDLLKVDKSFVDMIGTDALSRHILDNTINLATRLGLDTVAEGVETQEQADYLSRRQVHFQQGYLYARPQPQLQFLQQLIESSSALSLHQTEYATRPPSSA</sequence>
<protein>
    <submittedName>
        <fullName evidence="2">EAL domain-containing protein</fullName>
    </submittedName>
</protein>
<evidence type="ECO:0000313" key="2">
    <source>
        <dbReference type="EMBL" id="EOD53485.1"/>
    </source>
</evidence>
<dbReference type="EMBL" id="AQGQ01000214">
    <property type="protein sequence ID" value="EOD53485.1"/>
    <property type="molecule type" value="Genomic_DNA"/>
</dbReference>
<dbReference type="PROSITE" id="PS50883">
    <property type="entry name" value="EAL"/>
    <property type="match status" value="1"/>
</dbReference>
<dbReference type="Gene3D" id="3.20.20.450">
    <property type="entry name" value="EAL domain"/>
    <property type="match status" value="1"/>
</dbReference>
<name>R1GP98_9GAMM</name>
<dbReference type="PATRIC" id="fig|1268236.3.peg.3755"/>
<proteinExistence type="predicted"/>
<gene>
    <name evidence="2" type="ORF">G113_19346</name>
</gene>
<feature type="domain" description="EAL" evidence="1">
    <location>
        <begin position="1"/>
        <end position="133"/>
    </location>
</feature>
<keyword evidence="3" id="KW-1185">Reference proteome</keyword>
<dbReference type="Proteomes" id="UP000013526">
    <property type="component" value="Unassembled WGS sequence"/>
</dbReference>
<dbReference type="CDD" id="cd01948">
    <property type="entry name" value="EAL"/>
    <property type="match status" value="1"/>
</dbReference>
<dbReference type="InterPro" id="IPR035919">
    <property type="entry name" value="EAL_sf"/>
</dbReference>
<dbReference type="GO" id="GO:0071111">
    <property type="term" value="F:cyclic-guanylate-specific phosphodiesterase activity"/>
    <property type="evidence" value="ECO:0007669"/>
    <property type="project" value="InterPro"/>
</dbReference>
<dbReference type="InterPro" id="IPR001633">
    <property type="entry name" value="EAL_dom"/>
</dbReference>
<organism evidence="2 3">
    <name type="scientific">Aeromonas molluscorum 848</name>
    <dbReference type="NCBI Taxonomy" id="1268236"/>
    <lineage>
        <taxon>Bacteria</taxon>
        <taxon>Pseudomonadati</taxon>
        <taxon>Pseudomonadota</taxon>
        <taxon>Gammaproteobacteria</taxon>
        <taxon>Aeromonadales</taxon>
        <taxon>Aeromonadaceae</taxon>
        <taxon>Aeromonas</taxon>
    </lineage>
</organism>